<dbReference type="Proteomes" id="UP000475862">
    <property type="component" value="Unassembled WGS sequence"/>
</dbReference>
<protein>
    <submittedName>
        <fullName evidence="2">Uncharacterized protein</fullName>
    </submittedName>
</protein>
<keyword evidence="3" id="KW-1185">Reference proteome</keyword>
<keyword evidence="1" id="KW-1133">Transmembrane helix</keyword>
<proteinExistence type="predicted"/>
<evidence type="ECO:0000313" key="3">
    <source>
        <dbReference type="Proteomes" id="UP000475862"/>
    </source>
</evidence>
<keyword evidence="1" id="KW-0472">Membrane</keyword>
<keyword evidence="1" id="KW-0812">Transmembrane</keyword>
<evidence type="ECO:0000313" key="2">
    <source>
        <dbReference type="EMBL" id="KAE9521799.1"/>
    </source>
</evidence>
<evidence type="ECO:0000256" key="1">
    <source>
        <dbReference type="SAM" id="Phobius"/>
    </source>
</evidence>
<accession>A0A6G0SU14</accession>
<feature type="transmembrane region" description="Helical" evidence="1">
    <location>
        <begin position="262"/>
        <end position="282"/>
    </location>
</feature>
<sequence length="284" mass="34398">MDCIPMNYPLIQFFFLEFSKIPFIYNVKYVLFPKTLGFKTLNDYNIQKSLHLFHFYVEFSKIPCNYNLKYIFTRLLGFKTLNKLHGFKFLINFYKTLGFKTLNKLLGFMTSNKYKTQQQFPFIQFYLEFSRISCIYNLKYIFTRLLGFKTLNKIPFIYNVKYVLFPKTLGFITSNKLLGFINSNKFLQDSLDLRLQIIKSEFLFTTIVSFRKFDFSLKELKNKKYNFILNDINCRDRLGALHFTHFFYKLSYRIVRRVNANFYLEFSIYYLNYICALVIFFLQS</sequence>
<gene>
    <name evidence="2" type="ORF">AGLY_017800</name>
</gene>
<name>A0A6G0SU14_APHGL</name>
<organism evidence="2 3">
    <name type="scientific">Aphis glycines</name>
    <name type="common">Soybean aphid</name>
    <dbReference type="NCBI Taxonomy" id="307491"/>
    <lineage>
        <taxon>Eukaryota</taxon>
        <taxon>Metazoa</taxon>
        <taxon>Ecdysozoa</taxon>
        <taxon>Arthropoda</taxon>
        <taxon>Hexapoda</taxon>
        <taxon>Insecta</taxon>
        <taxon>Pterygota</taxon>
        <taxon>Neoptera</taxon>
        <taxon>Paraneoptera</taxon>
        <taxon>Hemiptera</taxon>
        <taxon>Sternorrhyncha</taxon>
        <taxon>Aphidomorpha</taxon>
        <taxon>Aphidoidea</taxon>
        <taxon>Aphididae</taxon>
        <taxon>Aphidini</taxon>
        <taxon>Aphis</taxon>
        <taxon>Aphis</taxon>
    </lineage>
</organism>
<reference evidence="2 3" key="1">
    <citation type="submission" date="2019-08" db="EMBL/GenBank/DDBJ databases">
        <title>The genome of the soybean aphid Biotype 1, its phylome, world population structure and adaptation to the North American continent.</title>
        <authorList>
            <person name="Giordano R."/>
            <person name="Donthu R.K."/>
            <person name="Hernandez A.G."/>
            <person name="Wright C.L."/>
            <person name="Zimin A.V."/>
        </authorList>
    </citation>
    <scope>NUCLEOTIDE SEQUENCE [LARGE SCALE GENOMIC DNA]</scope>
    <source>
        <tissue evidence="2">Whole aphids</tissue>
    </source>
</reference>
<dbReference type="EMBL" id="VYZN01002021">
    <property type="protein sequence ID" value="KAE9521799.1"/>
    <property type="molecule type" value="Genomic_DNA"/>
</dbReference>
<comment type="caution">
    <text evidence="2">The sequence shown here is derived from an EMBL/GenBank/DDBJ whole genome shotgun (WGS) entry which is preliminary data.</text>
</comment>
<dbReference type="AlphaFoldDB" id="A0A6G0SU14"/>